<dbReference type="InterPro" id="IPR001757">
    <property type="entry name" value="P_typ_ATPase"/>
</dbReference>
<dbReference type="RefSeq" id="WP_011833098.1">
    <property type="nucleotide sequence ID" value="NC_008942.1"/>
</dbReference>
<reference evidence="10 11" key="1">
    <citation type="journal article" date="2009" name="Stand. Genomic Sci.">
        <title>Complete genome sequence of Methanocorpusculum labreanum type strain Z.</title>
        <authorList>
            <person name="Anderson I.J."/>
            <person name="Sieprawska-Lupa M."/>
            <person name="Goltsman E."/>
            <person name="Lapidus A."/>
            <person name="Copeland A."/>
            <person name="Glavina Del Rio T."/>
            <person name="Tice H."/>
            <person name="Dalin E."/>
            <person name="Barry K."/>
            <person name="Pitluck S."/>
            <person name="Hauser L."/>
            <person name="Land M."/>
            <person name="Lucas S."/>
            <person name="Richardson P."/>
            <person name="Whitman W.B."/>
            <person name="Kyrpides N.C."/>
        </authorList>
    </citation>
    <scope>NUCLEOTIDE SEQUENCE [LARGE SCALE GENOMIC DNA]</scope>
    <source>
        <strain evidence="11">ATCC 43576 / DSM 4855 / Z</strain>
    </source>
</reference>
<feature type="transmembrane region" description="Helical" evidence="8">
    <location>
        <begin position="267"/>
        <end position="287"/>
    </location>
</feature>
<name>A2SRE1_METLZ</name>
<dbReference type="OrthoDB" id="8588at2157"/>
<dbReference type="InterPro" id="IPR023299">
    <property type="entry name" value="ATPase_P-typ_cyto_dom_N"/>
</dbReference>
<feature type="transmembrane region" description="Helical" evidence="8">
    <location>
        <begin position="755"/>
        <end position="778"/>
    </location>
</feature>
<feature type="transmembrane region" description="Helical" evidence="8">
    <location>
        <begin position="823"/>
        <end position="843"/>
    </location>
</feature>
<evidence type="ECO:0000256" key="7">
    <source>
        <dbReference type="ARBA" id="ARBA00023136"/>
    </source>
</evidence>
<keyword evidence="7 8" id="KW-0472">Membrane</keyword>
<dbReference type="PRINTS" id="PR00119">
    <property type="entry name" value="CATATPASE"/>
</dbReference>
<evidence type="ECO:0000256" key="2">
    <source>
        <dbReference type="ARBA" id="ARBA00022692"/>
    </source>
</evidence>
<keyword evidence="3" id="KW-0547">Nucleotide-binding</keyword>
<dbReference type="SFLD" id="SFLDG00002">
    <property type="entry name" value="C1.7:_P-type_atpase_like"/>
    <property type="match status" value="1"/>
</dbReference>
<dbReference type="InterPro" id="IPR023298">
    <property type="entry name" value="ATPase_P-typ_TM_dom_sf"/>
</dbReference>
<dbReference type="SUPFAM" id="SSF81660">
    <property type="entry name" value="Metal cation-transporting ATPase, ATP-binding domain N"/>
    <property type="match status" value="1"/>
</dbReference>
<dbReference type="SFLD" id="SFLDS00003">
    <property type="entry name" value="Haloacid_Dehalogenase"/>
    <property type="match status" value="1"/>
</dbReference>
<feature type="transmembrane region" description="Helical" evidence="8">
    <location>
        <begin position="710"/>
        <end position="734"/>
    </location>
</feature>
<dbReference type="InterPro" id="IPR044492">
    <property type="entry name" value="P_typ_ATPase_HD_dom"/>
</dbReference>
<dbReference type="SFLD" id="SFLDF00027">
    <property type="entry name" value="p-type_atpase"/>
    <property type="match status" value="1"/>
</dbReference>
<feature type="domain" description="Cation-transporting P-type ATPase N-terminal" evidence="9">
    <location>
        <begin position="2"/>
        <end position="74"/>
    </location>
</feature>
<dbReference type="HOGENOM" id="CLU_002360_3_3_2"/>
<dbReference type="InterPro" id="IPR023214">
    <property type="entry name" value="HAD_sf"/>
</dbReference>
<evidence type="ECO:0000313" key="10">
    <source>
        <dbReference type="EMBL" id="ABN06897.1"/>
    </source>
</evidence>
<evidence type="ECO:0000256" key="6">
    <source>
        <dbReference type="ARBA" id="ARBA00022989"/>
    </source>
</evidence>
<dbReference type="GeneID" id="4795629"/>
<evidence type="ECO:0000256" key="4">
    <source>
        <dbReference type="ARBA" id="ARBA00022840"/>
    </source>
</evidence>
<dbReference type="SUPFAM" id="SSF56784">
    <property type="entry name" value="HAD-like"/>
    <property type="match status" value="1"/>
</dbReference>
<proteinExistence type="predicted"/>
<dbReference type="NCBIfam" id="TIGR01494">
    <property type="entry name" value="ATPase_P-type"/>
    <property type="match status" value="2"/>
</dbReference>
<dbReference type="PROSITE" id="PS00154">
    <property type="entry name" value="ATPASE_E1_E2"/>
    <property type="match status" value="1"/>
</dbReference>
<dbReference type="SUPFAM" id="SSF81665">
    <property type="entry name" value="Calcium ATPase, transmembrane domain M"/>
    <property type="match status" value="1"/>
</dbReference>
<keyword evidence="11" id="KW-1185">Reference proteome</keyword>
<dbReference type="Gene3D" id="2.70.150.10">
    <property type="entry name" value="Calcium-transporting ATPase, cytoplasmic transduction domain A"/>
    <property type="match status" value="1"/>
</dbReference>
<dbReference type="PANTHER" id="PTHR42861">
    <property type="entry name" value="CALCIUM-TRANSPORTING ATPASE"/>
    <property type="match status" value="1"/>
</dbReference>
<dbReference type="FunFam" id="3.40.50.1000:FF:000001">
    <property type="entry name" value="Phospholipid-transporting ATPase IC"/>
    <property type="match status" value="1"/>
</dbReference>
<evidence type="ECO:0000313" key="11">
    <source>
        <dbReference type="Proteomes" id="UP000000365"/>
    </source>
</evidence>
<dbReference type="SMART" id="SM00831">
    <property type="entry name" value="Cation_ATPase_N"/>
    <property type="match status" value="1"/>
</dbReference>
<feature type="transmembrane region" description="Helical" evidence="8">
    <location>
        <begin position="784"/>
        <end position="803"/>
    </location>
</feature>
<dbReference type="InterPro" id="IPR004014">
    <property type="entry name" value="ATPase_P-typ_cation-transptr_N"/>
</dbReference>
<dbReference type="Gene3D" id="3.40.1110.10">
    <property type="entry name" value="Calcium-transporting ATPase, cytoplasmic domain N"/>
    <property type="match status" value="1"/>
</dbReference>
<sequence>MYKKTIEDVLTELNTDRVFGLSEETAQKRQQEYGKNELKKARGVSAWRILLHNINNIIVYILIVAAVLSFSMGEIIEGIAVLIALMIAVLTSFFTEYKAQKSIESLQRMIFTHAKVVRGGVWQEINASKLVPGDLIFIEEGDSVPADARLIRSMNFACIESALTGESDAVEKDALALFSEDTGLGDRINMVFAGTSATRGNAHAVVTSTGMSTEVGKITGMLESGIKERTPLGKEMNKLSKILILVALLAGIAVLTAGFVTNHPIEAILHTALILAVAAIPEAMPAVSTMTLSRGMRTMAEHKALVKHLPAVETLGSTNVICTDKTGTLTENQMTVGRIVLTNDRSYTVEGNGYQPVGNILADERAVDLSDDDRLWDIIAAAVLCSNAVLKKDELEYSVIGDPTEGALVVLGAKAGISRESLHAGGWVRIGEMPFDSARKYMITVYEHGETVHAFIKGAPDVLLAMSLQSREEKERLQDANDHLTEKGLRVLGVGKLNGYSGDGSRVSIVSYLDRVDLFGIVGITDPPRNDVREAIGICQQAGIQVKMITGDDPKTASIIAREIGLREAKAAITGKELDLAAGTPEFGDLVKKTAVFARVSPENKMQIVDALRKEGSVVAMTGDGVNDAPALKSADIGVAMGIRGTEVAKEASDMILTDDRFYTIVDAVREGRVIFSNIKKYVSFLFSCNMVEIITIFLSVSFLKPLPILPLHILFLNLVIDIAPAMALAYEPAEANIMKAPPRSTHSGLINKRFLGRILFSGAVLGLSSFLIFNFFLTQNTSLLYVQTATFTFMVLAQLLHVLNIRKENGFGLTTLIRENKVLVGAVSLSLLLQIMVIYVPFMQQTIGTTPLTADTWAVILLAAFATTGVVYAIKKVMRRIYPSE</sequence>
<dbReference type="eggNOG" id="arCOG01578">
    <property type="taxonomic scope" value="Archaea"/>
</dbReference>
<keyword evidence="4" id="KW-0067">ATP-binding</keyword>
<keyword evidence="2 8" id="KW-0812">Transmembrane</keyword>
<dbReference type="InterPro" id="IPR006068">
    <property type="entry name" value="ATPase_P-typ_cation-transptr_C"/>
</dbReference>
<protein>
    <submittedName>
        <fullName evidence="10">ATPase, P-type (Transporting), HAD superfamily, subfamily IC</fullName>
    </submittedName>
</protein>
<evidence type="ECO:0000256" key="1">
    <source>
        <dbReference type="ARBA" id="ARBA00004141"/>
    </source>
</evidence>
<dbReference type="AlphaFoldDB" id="A2SRE1"/>
<dbReference type="Pfam" id="PF00690">
    <property type="entry name" value="Cation_ATPase_N"/>
    <property type="match status" value="1"/>
</dbReference>
<comment type="subcellular location">
    <subcellularLocation>
        <location evidence="1">Membrane</location>
        <topology evidence="1">Multi-pass membrane protein</topology>
    </subcellularLocation>
</comment>
<organism evidence="10 11">
    <name type="scientific">Methanocorpusculum labreanum (strain ATCC 43576 / DSM 4855 / Z)</name>
    <dbReference type="NCBI Taxonomy" id="410358"/>
    <lineage>
        <taxon>Archaea</taxon>
        <taxon>Methanobacteriati</taxon>
        <taxon>Methanobacteriota</taxon>
        <taxon>Stenosarchaea group</taxon>
        <taxon>Methanomicrobia</taxon>
        <taxon>Methanomicrobiales</taxon>
        <taxon>Methanocorpusculaceae</taxon>
        <taxon>Methanocorpusculum</taxon>
    </lineage>
</organism>
<evidence type="ECO:0000259" key="9">
    <source>
        <dbReference type="SMART" id="SM00831"/>
    </source>
</evidence>
<feature type="transmembrane region" description="Helical" evidence="8">
    <location>
        <begin position="242"/>
        <end position="261"/>
    </location>
</feature>
<feature type="transmembrane region" description="Helical" evidence="8">
    <location>
        <begin position="855"/>
        <end position="875"/>
    </location>
</feature>
<dbReference type="GO" id="GO:0016887">
    <property type="term" value="F:ATP hydrolysis activity"/>
    <property type="evidence" value="ECO:0007669"/>
    <property type="project" value="InterPro"/>
</dbReference>
<dbReference type="Pfam" id="PF00689">
    <property type="entry name" value="Cation_ATPase_C"/>
    <property type="match status" value="1"/>
</dbReference>
<evidence type="ECO:0000256" key="8">
    <source>
        <dbReference type="SAM" id="Phobius"/>
    </source>
</evidence>
<evidence type="ECO:0000256" key="5">
    <source>
        <dbReference type="ARBA" id="ARBA00022967"/>
    </source>
</evidence>
<keyword evidence="6 8" id="KW-1133">Transmembrane helix</keyword>
<dbReference type="STRING" id="410358.Mlab_0725"/>
<feature type="transmembrane region" description="Helical" evidence="8">
    <location>
        <begin position="75"/>
        <end position="95"/>
    </location>
</feature>
<dbReference type="GO" id="GO:0005524">
    <property type="term" value="F:ATP binding"/>
    <property type="evidence" value="ECO:0007669"/>
    <property type="project" value="UniProtKB-KW"/>
</dbReference>
<accession>A2SRE1</accession>
<dbReference type="Gene3D" id="1.20.1110.10">
    <property type="entry name" value="Calcium-transporting ATPase, transmembrane domain"/>
    <property type="match status" value="1"/>
</dbReference>
<dbReference type="InterPro" id="IPR018303">
    <property type="entry name" value="ATPase_P-typ_P_site"/>
</dbReference>
<dbReference type="Gene3D" id="3.40.50.1000">
    <property type="entry name" value="HAD superfamily/HAD-like"/>
    <property type="match status" value="1"/>
</dbReference>
<dbReference type="InterPro" id="IPR059000">
    <property type="entry name" value="ATPase_P-type_domA"/>
</dbReference>
<feature type="transmembrane region" description="Helical" evidence="8">
    <location>
        <begin position="49"/>
        <end position="69"/>
    </location>
</feature>
<dbReference type="EMBL" id="CP000559">
    <property type="protein sequence ID" value="ABN06897.1"/>
    <property type="molecule type" value="Genomic_DNA"/>
</dbReference>
<dbReference type="InterPro" id="IPR008250">
    <property type="entry name" value="ATPase_P-typ_transduc_dom_A_sf"/>
</dbReference>
<gene>
    <name evidence="10" type="ordered locus">Mlab_0725</name>
</gene>
<dbReference type="Pfam" id="PF00122">
    <property type="entry name" value="E1-E2_ATPase"/>
    <property type="match status" value="1"/>
</dbReference>
<dbReference type="SUPFAM" id="SSF81653">
    <property type="entry name" value="Calcium ATPase, transduction domain A"/>
    <property type="match status" value="1"/>
</dbReference>
<dbReference type="KEGG" id="mla:Mlab_0725"/>
<evidence type="ECO:0000256" key="3">
    <source>
        <dbReference type="ARBA" id="ARBA00022741"/>
    </source>
</evidence>
<dbReference type="Pfam" id="PF13246">
    <property type="entry name" value="Cation_ATPase"/>
    <property type="match status" value="1"/>
</dbReference>
<dbReference type="InterPro" id="IPR036412">
    <property type="entry name" value="HAD-like_sf"/>
</dbReference>
<feature type="transmembrane region" description="Helical" evidence="8">
    <location>
        <begin position="682"/>
        <end position="704"/>
    </location>
</feature>
<dbReference type="Proteomes" id="UP000000365">
    <property type="component" value="Chromosome"/>
</dbReference>
<dbReference type="PRINTS" id="PR00120">
    <property type="entry name" value="HATPASE"/>
</dbReference>
<keyword evidence="5" id="KW-1278">Translocase</keyword>
<dbReference type="GO" id="GO:0016020">
    <property type="term" value="C:membrane"/>
    <property type="evidence" value="ECO:0007669"/>
    <property type="project" value="UniProtKB-SubCell"/>
</dbReference>